<protein>
    <submittedName>
        <fullName evidence="7">Class II SORL domain-containing protein</fullName>
    </submittedName>
</protein>
<evidence type="ECO:0000313" key="7">
    <source>
        <dbReference type="EMBL" id="MDT8900488.1"/>
    </source>
</evidence>
<evidence type="ECO:0000256" key="1">
    <source>
        <dbReference type="ARBA" id="ARBA00005941"/>
    </source>
</evidence>
<dbReference type="PANTHER" id="PTHR36541">
    <property type="entry name" value="SUPEROXIDE REDUCTASE-RELATED"/>
    <property type="match status" value="1"/>
</dbReference>
<dbReference type="InterPro" id="IPR002742">
    <property type="entry name" value="Desulfoferrodoxin_Fe-bd_dom"/>
</dbReference>
<sequence>MKIADVVQSADWKTEKHVPVIEAPDSAKAGEKLAIQVSVGKEIAHPNTTEHHIRWIKLYFKPEGGKFAYDLGGYDFSAHGESVEGANKGPAYSEPQATVAVKLNVSGTLIAEAYCNIHGLWESSKEIKIV</sequence>
<comment type="caution">
    <text evidence="7">The sequence shown here is derived from an EMBL/GenBank/DDBJ whole genome shotgun (WGS) entry which is preliminary data.</text>
</comment>
<reference evidence="7 8" key="1">
    <citation type="submission" date="2023-07" db="EMBL/GenBank/DDBJ databases">
        <title>The novel representative of Negativicutes class, Anaeroselena agilis gen. nov. sp. nov.</title>
        <authorList>
            <person name="Prokofeva M.I."/>
            <person name="Elcheninov A.G."/>
            <person name="Klyukina A."/>
            <person name="Kublanov I.V."/>
            <person name="Frolov E.N."/>
            <person name="Podosokorskaya O.A."/>
        </authorList>
    </citation>
    <scope>NUCLEOTIDE SEQUENCE [LARGE SCALE GENOMIC DNA]</scope>
    <source>
        <strain evidence="7 8">4137-cl</strain>
    </source>
</reference>
<dbReference type="Gene3D" id="2.60.40.730">
    <property type="entry name" value="SOR catalytic domain"/>
    <property type="match status" value="1"/>
</dbReference>
<evidence type="ECO:0000256" key="4">
    <source>
        <dbReference type="ARBA" id="ARBA00022982"/>
    </source>
</evidence>
<dbReference type="Proteomes" id="UP001254848">
    <property type="component" value="Unassembled WGS sequence"/>
</dbReference>
<feature type="domain" description="Desulfoferrodoxin ferrous iron-binding" evidence="6">
    <location>
        <begin position="10"/>
        <end position="123"/>
    </location>
</feature>
<evidence type="ECO:0000259" key="6">
    <source>
        <dbReference type="Pfam" id="PF01880"/>
    </source>
</evidence>
<proteinExistence type="inferred from homology"/>
<keyword evidence="4" id="KW-0249">Electron transport</keyword>
<evidence type="ECO:0000256" key="5">
    <source>
        <dbReference type="ARBA" id="ARBA00023004"/>
    </source>
</evidence>
<keyword evidence="3" id="KW-0479">Metal-binding</keyword>
<dbReference type="CDD" id="cd03172">
    <property type="entry name" value="SORL_classII"/>
    <property type="match status" value="1"/>
</dbReference>
<evidence type="ECO:0000256" key="2">
    <source>
        <dbReference type="ARBA" id="ARBA00022448"/>
    </source>
</evidence>
<organism evidence="7 8">
    <name type="scientific">Anaeroselena agilis</name>
    <dbReference type="NCBI Taxonomy" id="3063788"/>
    <lineage>
        <taxon>Bacteria</taxon>
        <taxon>Bacillati</taxon>
        <taxon>Bacillota</taxon>
        <taxon>Negativicutes</taxon>
        <taxon>Acetonemataceae</taxon>
        <taxon>Anaeroselena</taxon>
    </lineage>
</organism>
<dbReference type="InterPro" id="IPR051233">
    <property type="entry name" value="Desulfoferrodoxin_SOR"/>
</dbReference>
<evidence type="ECO:0000313" key="8">
    <source>
        <dbReference type="Proteomes" id="UP001254848"/>
    </source>
</evidence>
<evidence type="ECO:0000256" key="3">
    <source>
        <dbReference type="ARBA" id="ARBA00022723"/>
    </source>
</evidence>
<dbReference type="NCBIfam" id="TIGR00332">
    <property type="entry name" value="neela_ferrous"/>
    <property type="match status" value="1"/>
</dbReference>
<accession>A0ABU3NUL1</accession>
<dbReference type="InterPro" id="IPR036073">
    <property type="entry name" value="Desulfoferrodoxin_Fe-bd_dom_sf"/>
</dbReference>
<keyword evidence="5" id="KW-0408">Iron</keyword>
<dbReference type="RefSeq" id="WP_413779031.1">
    <property type="nucleotide sequence ID" value="NZ_JAUOZS010000001.1"/>
</dbReference>
<dbReference type="SUPFAM" id="SSF49367">
    <property type="entry name" value="Superoxide reductase-like"/>
    <property type="match status" value="1"/>
</dbReference>
<gene>
    <name evidence="7" type="ORF">Q4T40_04455</name>
</gene>
<comment type="similarity">
    <text evidence="1">Belongs to the desulfoferrodoxin family.</text>
</comment>
<dbReference type="PANTHER" id="PTHR36541:SF1">
    <property type="entry name" value="SUPEROXIDE REDUCTASE-RELATED"/>
    <property type="match status" value="1"/>
</dbReference>
<dbReference type="EMBL" id="JAUOZS010000001">
    <property type="protein sequence ID" value="MDT8900488.1"/>
    <property type="molecule type" value="Genomic_DNA"/>
</dbReference>
<keyword evidence="2" id="KW-0813">Transport</keyword>
<dbReference type="Pfam" id="PF01880">
    <property type="entry name" value="Desulfoferrodox"/>
    <property type="match status" value="1"/>
</dbReference>
<keyword evidence="8" id="KW-1185">Reference proteome</keyword>
<name>A0ABU3NUL1_9FIRM</name>